<accession>A0A4Y7RFG1</accession>
<dbReference type="InterPro" id="IPR001455">
    <property type="entry name" value="TusA-like"/>
</dbReference>
<feature type="domain" description="UPF0033" evidence="1">
    <location>
        <begin position="6"/>
        <end position="70"/>
    </location>
</feature>
<organism evidence="2 3">
    <name type="scientific">Pelotomaculum schinkii</name>
    <dbReference type="NCBI Taxonomy" id="78350"/>
    <lineage>
        <taxon>Bacteria</taxon>
        <taxon>Bacillati</taxon>
        <taxon>Bacillota</taxon>
        <taxon>Clostridia</taxon>
        <taxon>Eubacteriales</taxon>
        <taxon>Desulfotomaculaceae</taxon>
        <taxon>Pelotomaculum</taxon>
    </lineage>
</organism>
<reference evidence="2 3" key="1">
    <citation type="journal article" date="2018" name="Environ. Microbiol.">
        <title>Novel energy conservation strategies and behaviour of Pelotomaculum schinkii driving syntrophic propionate catabolism.</title>
        <authorList>
            <person name="Hidalgo-Ahumada C.A.P."/>
            <person name="Nobu M.K."/>
            <person name="Narihiro T."/>
            <person name="Tamaki H."/>
            <person name="Liu W.T."/>
            <person name="Kamagata Y."/>
            <person name="Stams A.J.M."/>
            <person name="Imachi H."/>
            <person name="Sousa D.Z."/>
        </authorList>
    </citation>
    <scope>NUCLEOTIDE SEQUENCE [LARGE SCALE GENOMIC DNA]</scope>
    <source>
        <strain evidence="2 3">HH</strain>
    </source>
</reference>
<evidence type="ECO:0000313" key="3">
    <source>
        <dbReference type="Proteomes" id="UP000298324"/>
    </source>
</evidence>
<name>A0A4Y7RFG1_9FIRM</name>
<dbReference type="EMBL" id="QFGA01000001">
    <property type="protein sequence ID" value="TEB07519.1"/>
    <property type="molecule type" value="Genomic_DNA"/>
</dbReference>
<sequence>MQEVKDARGLLCPEPLLIVKKEMDRLGTGTIKVLVDSAAARDNISRLAKNQKWNIDITQDGEEFLLQLTK</sequence>
<protein>
    <submittedName>
        <fullName evidence="2">Sulfur transfer protein SirA</fullName>
    </submittedName>
</protein>
<dbReference type="RefSeq" id="WP_134219391.1">
    <property type="nucleotide sequence ID" value="NZ_QFGA01000001.1"/>
</dbReference>
<gene>
    <name evidence="2" type="ORF">Psch_01073</name>
</gene>
<dbReference type="InterPro" id="IPR036868">
    <property type="entry name" value="TusA-like_sf"/>
</dbReference>
<keyword evidence="3" id="KW-1185">Reference proteome</keyword>
<dbReference type="Gene3D" id="3.30.110.40">
    <property type="entry name" value="TusA-like domain"/>
    <property type="match status" value="1"/>
</dbReference>
<proteinExistence type="predicted"/>
<evidence type="ECO:0000259" key="1">
    <source>
        <dbReference type="Pfam" id="PF01206"/>
    </source>
</evidence>
<comment type="caution">
    <text evidence="2">The sequence shown here is derived from an EMBL/GenBank/DDBJ whole genome shotgun (WGS) entry which is preliminary data.</text>
</comment>
<evidence type="ECO:0000313" key="2">
    <source>
        <dbReference type="EMBL" id="TEB07519.1"/>
    </source>
</evidence>
<dbReference type="Pfam" id="PF01206">
    <property type="entry name" value="TusA"/>
    <property type="match status" value="1"/>
</dbReference>
<dbReference type="Proteomes" id="UP000298324">
    <property type="component" value="Unassembled WGS sequence"/>
</dbReference>
<dbReference type="AlphaFoldDB" id="A0A4Y7RFG1"/>
<dbReference type="SUPFAM" id="SSF64307">
    <property type="entry name" value="SirA-like"/>
    <property type="match status" value="1"/>
</dbReference>
<dbReference type="CDD" id="cd03421">
    <property type="entry name" value="SirA_like_N"/>
    <property type="match status" value="1"/>
</dbReference>